<gene>
    <name evidence="1" type="ORF">FTX54_005205</name>
</gene>
<dbReference type="KEGG" id="ahal:FTX54_005205"/>
<name>A0A5C7FHW5_9BACI</name>
<evidence type="ECO:0000313" key="2">
    <source>
        <dbReference type="Proteomes" id="UP000321816"/>
    </source>
</evidence>
<dbReference type="RefSeq" id="WP_147804012.1">
    <property type="nucleotide sequence ID" value="NZ_CP144914.1"/>
</dbReference>
<dbReference type="Proteomes" id="UP000321816">
    <property type="component" value="Chromosome"/>
</dbReference>
<accession>A0A5C7FHW5</accession>
<keyword evidence="2" id="KW-1185">Reference proteome</keyword>
<protein>
    <submittedName>
        <fullName evidence="1">Uncharacterized protein</fullName>
    </submittedName>
</protein>
<dbReference type="OrthoDB" id="2965543at2"/>
<sequence>MINFKKTTIKRKAKRRKNWIEKVLVYPYPVRIKEQDYYLVNYIKAKQITGSAVLSDGTENSADVHKAHEKLHLFYSLTEKIKTEGQMRAGVNIDFFRKPLNLIDEKPQPSLQKGYDSIKTVLNMQLKYKKTYDDFQYTLQYLEDNKQPITSTELDNAIETAAMLDVLQYEIVNTLAKDTPILREWIEEMKKAGLWDRLTKAQQVFYLQLLKNEELMKEESSKMPVVKHESFEKMIKFNKDRLKSFKRQEQQQEVKDLRQP</sequence>
<evidence type="ECO:0000313" key="1">
    <source>
        <dbReference type="EMBL" id="WWD80962.1"/>
    </source>
</evidence>
<reference evidence="1 2" key="1">
    <citation type="submission" date="2024-01" db="EMBL/GenBank/DDBJ databases">
        <title>Complete Genome Sequence of Alkalicoccus halolimnae BZ-SZ-XJ29T, a Moderately Halophilic Bacterium Isolated from a Salt Lake.</title>
        <authorList>
            <person name="Zhao B."/>
        </authorList>
    </citation>
    <scope>NUCLEOTIDE SEQUENCE [LARGE SCALE GENOMIC DNA]</scope>
    <source>
        <strain evidence="1 2">BZ-SZ-XJ29</strain>
    </source>
</reference>
<organism evidence="1 2">
    <name type="scientific">Alkalicoccus halolimnae</name>
    <dbReference type="NCBI Taxonomy" id="1667239"/>
    <lineage>
        <taxon>Bacteria</taxon>
        <taxon>Bacillati</taxon>
        <taxon>Bacillota</taxon>
        <taxon>Bacilli</taxon>
        <taxon>Bacillales</taxon>
        <taxon>Bacillaceae</taxon>
        <taxon>Alkalicoccus</taxon>
    </lineage>
</organism>
<dbReference type="EMBL" id="CP144914">
    <property type="protein sequence ID" value="WWD80962.1"/>
    <property type="molecule type" value="Genomic_DNA"/>
</dbReference>
<proteinExistence type="predicted"/>
<dbReference type="AlphaFoldDB" id="A0A5C7FHW5"/>